<sequence>MKTILALLPLFSAALAGQISSTCRNFTLDPTTEVLSGECKDGQGSNEAWQSTSLDLNTCLVYDDERDNIFWRQGGNFGAQCDSCHIVWTKDPIWGNQLINIACICSGTEASFEIDHSYIANKYGKLVCWPYS</sequence>
<dbReference type="Gene3D" id="2.30.60.10">
    <property type="entry name" value="Cyanovirin-N"/>
    <property type="match status" value="1"/>
</dbReference>
<dbReference type="InterPro" id="IPR011058">
    <property type="entry name" value="Cyanovirin-N"/>
</dbReference>
<dbReference type="Pfam" id="PF08881">
    <property type="entry name" value="CVNH"/>
    <property type="match status" value="1"/>
</dbReference>
<dbReference type="AlphaFoldDB" id="A0AAN6Q1H3"/>
<keyword evidence="4" id="KW-1185">Reference proteome</keyword>
<feature type="signal peptide" evidence="1">
    <location>
        <begin position="1"/>
        <end position="16"/>
    </location>
</feature>
<dbReference type="Proteomes" id="UP001305647">
    <property type="component" value="Unassembled WGS sequence"/>
</dbReference>
<evidence type="ECO:0000259" key="2">
    <source>
        <dbReference type="Pfam" id="PF08881"/>
    </source>
</evidence>
<dbReference type="InterPro" id="IPR036673">
    <property type="entry name" value="Cyanovirin-N_sf"/>
</dbReference>
<feature type="chain" id="PRO_5043012888" description="Cyanovirin-N domain-containing protein" evidence="1">
    <location>
        <begin position="17"/>
        <end position="132"/>
    </location>
</feature>
<protein>
    <recommendedName>
        <fullName evidence="2">Cyanovirin-N domain-containing protein</fullName>
    </recommendedName>
</protein>
<gene>
    <name evidence="3" type="ORF">N658DRAFT_525001</name>
</gene>
<evidence type="ECO:0000313" key="3">
    <source>
        <dbReference type="EMBL" id="KAK4099980.1"/>
    </source>
</evidence>
<evidence type="ECO:0000313" key="4">
    <source>
        <dbReference type="Proteomes" id="UP001305647"/>
    </source>
</evidence>
<comment type="caution">
    <text evidence="3">The sequence shown here is derived from an EMBL/GenBank/DDBJ whole genome shotgun (WGS) entry which is preliminary data.</text>
</comment>
<dbReference type="EMBL" id="MU863644">
    <property type="protein sequence ID" value="KAK4099980.1"/>
    <property type="molecule type" value="Genomic_DNA"/>
</dbReference>
<accession>A0AAN6Q1H3</accession>
<reference evidence="3" key="2">
    <citation type="submission" date="2023-05" db="EMBL/GenBank/DDBJ databases">
        <authorList>
            <consortium name="Lawrence Berkeley National Laboratory"/>
            <person name="Steindorff A."/>
            <person name="Hensen N."/>
            <person name="Bonometti L."/>
            <person name="Westerberg I."/>
            <person name="Brannstrom I.O."/>
            <person name="Guillou S."/>
            <person name="Cros-Aarteil S."/>
            <person name="Calhoun S."/>
            <person name="Haridas S."/>
            <person name="Kuo A."/>
            <person name="Mondo S."/>
            <person name="Pangilinan J."/>
            <person name="Riley R."/>
            <person name="Labutti K."/>
            <person name="Andreopoulos B."/>
            <person name="Lipzen A."/>
            <person name="Chen C."/>
            <person name="Yanf M."/>
            <person name="Daum C."/>
            <person name="Ng V."/>
            <person name="Clum A."/>
            <person name="Ohm R."/>
            <person name="Martin F."/>
            <person name="Silar P."/>
            <person name="Natvig D."/>
            <person name="Lalanne C."/>
            <person name="Gautier V."/>
            <person name="Ament-Velasquez S.L."/>
            <person name="Kruys A."/>
            <person name="Hutchinson M.I."/>
            <person name="Powell A.J."/>
            <person name="Barry K."/>
            <person name="Miller A.N."/>
            <person name="Grigoriev I.V."/>
            <person name="Debuchy R."/>
            <person name="Gladieux P."/>
            <person name="Thoren M.H."/>
            <person name="Johannesson H."/>
        </authorList>
    </citation>
    <scope>NUCLEOTIDE SEQUENCE</scope>
    <source>
        <strain evidence="3">CBS 757.83</strain>
    </source>
</reference>
<feature type="domain" description="Cyanovirin-N" evidence="2">
    <location>
        <begin position="20"/>
        <end position="126"/>
    </location>
</feature>
<evidence type="ECO:0000256" key="1">
    <source>
        <dbReference type="SAM" id="SignalP"/>
    </source>
</evidence>
<name>A0AAN6Q1H3_9PEZI</name>
<reference evidence="3" key="1">
    <citation type="journal article" date="2023" name="Mol. Phylogenet. Evol.">
        <title>Genome-scale phylogeny and comparative genomics of the fungal order Sordariales.</title>
        <authorList>
            <person name="Hensen N."/>
            <person name="Bonometti L."/>
            <person name="Westerberg I."/>
            <person name="Brannstrom I.O."/>
            <person name="Guillou S."/>
            <person name="Cros-Aarteil S."/>
            <person name="Calhoun S."/>
            <person name="Haridas S."/>
            <person name="Kuo A."/>
            <person name="Mondo S."/>
            <person name="Pangilinan J."/>
            <person name="Riley R."/>
            <person name="LaButti K."/>
            <person name="Andreopoulos B."/>
            <person name="Lipzen A."/>
            <person name="Chen C."/>
            <person name="Yan M."/>
            <person name="Daum C."/>
            <person name="Ng V."/>
            <person name="Clum A."/>
            <person name="Steindorff A."/>
            <person name="Ohm R.A."/>
            <person name="Martin F."/>
            <person name="Silar P."/>
            <person name="Natvig D.O."/>
            <person name="Lalanne C."/>
            <person name="Gautier V."/>
            <person name="Ament-Velasquez S.L."/>
            <person name="Kruys A."/>
            <person name="Hutchinson M.I."/>
            <person name="Powell A.J."/>
            <person name="Barry K."/>
            <person name="Miller A.N."/>
            <person name="Grigoriev I.V."/>
            <person name="Debuchy R."/>
            <person name="Gladieux P."/>
            <person name="Hiltunen Thoren M."/>
            <person name="Johannesson H."/>
        </authorList>
    </citation>
    <scope>NUCLEOTIDE SEQUENCE</scope>
    <source>
        <strain evidence="3">CBS 757.83</strain>
    </source>
</reference>
<dbReference type="SUPFAM" id="SSF51322">
    <property type="entry name" value="Cyanovirin-N"/>
    <property type="match status" value="1"/>
</dbReference>
<organism evidence="3 4">
    <name type="scientific">Parathielavia hyrcaniae</name>
    <dbReference type="NCBI Taxonomy" id="113614"/>
    <lineage>
        <taxon>Eukaryota</taxon>
        <taxon>Fungi</taxon>
        <taxon>Dikarya</taxon>
        <taxon>Ascomycota</taxon>
        <taxon>Pezizomycotina</taxon>
        <taxon>Sordariomycetes</taxon>
        <taxon>Sordariomycetidae</taxon>
        <taxon>Sordariales</taxon>
        <taxon>Chaetomiaceae</taxon>
        <taxon>Parathielavia</taxon>
    </lineage>
</organism>
<keyword evidence="1" id="KW-0732">Signal</keyword>
<proteinExistence type="predicted"/>